<name>A0A0J9RWU6_DROSI</name>
<dbReference type="SUPFAM" id="SSF57567">
    <property type="entry name" value="Serine protease inhibitors"/>
    <property type="match status" value="1"/>
</dbReference>
<dbReference type="Gene3D" id="2.10.25.10">
    <property type="entry name" value="Laminin"/>
    <property type="match status" value="1"/>
</dbReference>
<dbReference type="OrthoDB" id="5945029at2759"/>
<proteinExistence type="predicted"/>
<feature type="domain" description="TIL" evidence="2">
    <location>
        <begin position="34"/>
        <end position="88"/>
    </location>
</feature>
<evidence type="ECO:0000256" key="1">
    <source>
        <dbReference type="SAM" id="SignalP"/>
    </source>
</evidence>
<feature type="chain" id="PRO_5005321751" description="TIL domain-containing protein" evidence="1">
    <location>
        <begin position="30"/>
        <end position="125"/>
    </location>
</feature>
<gene>
    <name evidence="3" type="primary">Dsim\GD14540</name>
    <name evidence="3" type="ORF">Dsimw501_GD14540</name>
</gene>
<accession>A0A0J9RWU6</accession>
<sequence length="125" mass="13695">MAIILNTMCKWEIFTLVVLSSFSAVKCFAEKVDCSVNGTQTDCPTACPETCDSKGKPNCTLICGGPCVCKPGYVVNRMIPSCVLRSDCPRNVLQSDRARRLTNFNCFSGENTCNQLKHSSRNSVD</sequence>
<reference evidence="3" key="2">
    <citation type="submission" date="2014-06" db="EMBL/GenBank/DDBJ databases">
        <authorList>
            <person name="Hu T."/>
            <person name="Eisen M.B."/>
            <person name="Thornton K.R."/>
            <person name="Andolfatto P."/>
        </authorList>
    </citation>
    <scope>NUCLEOTIDE SEQUENCE</scope>
    <source>
        <strain evidence="3">W501</strain>
    </source>
</reference>
<evidence type="ECO:0000313" key="3">
    <source>
        <dbReference type="EMBL" id="KMY99729.1"/>
    </source>
</evidence>
<dbReference type="InterPro" id="IPR002919">
    <property type="entry name" value="TIL_dom"/>
</dbReference>
<dbReference type="CDD" id="cd19941">
    <property type="entry name" value="TIL"/>
    <property type="match status" value="1"/>
</dbReference>
<dbReference type="FunFam" id="2.10.25.10:FF:001007">
    <property type="entry name" value="GD14540"/>
    <property type="match status" value="1"/>
</dbReference>
<protein>
    <recommendedName>
        <fullName evidence="2">TIL domain-containing protein</fullName>
    </recommendedName>
</protein>
<feature type="signal peptide" evidence="1">
    <location>
        <begin position="1"/>
        <end position="29"/>
    </location>
</feature>
<organism evidence="3">
    <name type="scientific">Drosophila simulans</name>
    <name type="common">Fruit fly</name>
    <dbReference type="NCBI Taxonomy" id="7240"/>
    <lineage>
        <taxon>Eukaryota</taxon>
        <taxon>Metazoa</taxon>
        <taxon>Ecdysozoa</taxon>
        <taxon>Arthropoda</taxon>
        <taxon>Hexapoda</taxon>
        <taxon>Insecta</taxon>
        <taxon>Pterygota</taxon>
        <taxon>Neoptera</taxon>
        <taxon>Endopterygota</taxon>
        <taxon>Diptera</taxon>
        <taxon>Brachycera</taxon>
        <taxon>Muscomorpha</taxon>
        <taxon>Ephydroidea</taxon>
        <taxon>Drosophilidae</taxon>
        <taxon>Drosophila</taxon>
        <taxon>Sophophora</taxon>
    </lineage>
</organism>
<keyword evidence="1" id="KW-0732">Signal</keyword>
<evidence type="ECO:0000259" key="2">
    <source>
        <dbReference type="Pfam" id="PF01826"/>
    </source>
</evidence>
<dbReference type="AlphaFoldDB" id="A0A0J9RWU6"/>
<dbReference type="Pfam" id="PF01826">
    <property type="entry name" value="TIL"/>
    <property type="match status" value="1"/>
</dbReference>
<dbReference type="Bgee" id="FBgn0186221">
    <property type="expression patterns" value="Expressed in male reproductive system and 2 other cell types or tissues"/>
</dbReference>
<reference evidence="3" key="1">
    <citation type="journal article" date="2013" name="Genome Res.">
        <title>A second-generation assembly of the Drosophila simulans genome provides new insights into patterns of lineage-specific divergence.</title>
        <authorList>
            <person name="Hu T.T."/>
            <person name="Eisen M.B."/>
            <person name="Thornton K.R."/>
            <person name="Andolfatto P."/>
        </authorList>
    </citation>
    <scope>NUCLEOTIDE SEQUENCE [LARGE SCALE GENOMIC DNA]</scope>
    <source>
        <strain evidence="3">W501</strain>
    </source>
</reference>
<dbReference type="KEGG" id="dsi:Dsimw501_GD14540"/>
<reference evidence="3" key="3">
    <citation type="submission" date="2015-04" db="EMBL/GenBank/DDBJ databases">
        <authorList>
            <consortium name="FlyBase"/>
        </authorList>
    </citation>
    <scope>NUCLEOTIDE SEQUENCE</scope>
    <source>
        <strain evidence="3">W501</strain>
    </source>
</reference>
<dbReference type="InterPro" id="IPR036084">
    <property type="entry name" value="Ser_inhib-like_sf"/>
</dbReference>
<dbReference type="Proteomes" id="UP000035880">
    <property type="component" value="Chromosome 3L"/>
</dbReference>
<dbReference type="EMBL" id="CM002912">
    <property type="protein sequence ID" value="KMY99729.1"/>
    <property type="molecule type" value="Genomic_DNA"/>
</dbReference>